<evidence type="ECO:0000313" key="2">
    <source>
        <dbReference type="Proteomes" id="UP000789366"/>
    </source>
</evidence>
<reference evidence="1" key="1">
    <citation type="submission" date="2021-06" db="EMBL/GenBank/DDBJ databases">
        <authorList>
            <person name="Kallberg Y."/>
            <person name="Tangrot J."/>
            <person name="Rosling A."/>
        </authorList>
    </citation>
    <scope>NUCLEOTIDE SEQUENCE</scope>
    <source>
        <strain evidence="1">28 12/20/2015</strain>
    </source>
</reference>
<comment type="caution">
    <text evidence="1">The sequence shown here is derived from an EMBL/GenBank/DDBJ whole genome shotgun (WGS) entry which is preliminary data.</text>
</comment>
<keyword evidence="2" id="KW-1185">Reference proteome</keyword>
<proteinExistence type="predicted"/>
<dbReference type="Proteomes" id="UP000789366">
    <property type="component" value="Unassembled WGS sequence"/>
</dbReference>
<dbReference type="EMBL" id="CAJVPW010024311">
    <property type="protein sequence ID" value="CAG8704477.1"/>
    <property type="molecule type" value="Genomic_DNA"/>
</dbReference>
<organism evidence="1 2">
    <name type="scientific">Cetraspora pellucida</name>
    <dbReference type="NCBI Taxonomy" id="1433469"/>
    <lineage>
        <taxon>Eukaryota</taxon>
        <taxon>Fungi</taxon>
        <taxon>Fungi incertae sedis</taxon>
        <taxon>Mucoromycota</taxon>
        <taxon>Glomeromycotina</taxon>
        <taxon>Glomeromycetes</taxon>
        <taxon>Diversisporales</taxon>
        <taxon>Gigasporaceae</taxon>
        <taxon>Cetraspora</taxon>
    </lineage>
</organism>
<protein>
    <submittedName>
        <fullName evidence="1">14425_t:CDS:1</fullName>
    </submittedName>
</protein>
<feature type="non-terminal residue" evidence="1">
    <location>
        <position position="1"/>
    </location>
</feature>
<sequence>WMLQKIEKGEHAEDLKMKDFYQTTDSVLNDIADAIKILGLLYPMQVEEFLEIPDENIVYKVLSDEEIIRKLVKIFRTNGPAITGIEGMEDEDDGPEISIVSIDTANTSLKTMRTFLLQQDDTEEYINILGKIEKFINKTKMGQMQQSKIDQFF</sequence>
<accession>A0ACA9PHP1</accession>
<evidence type="ECO:0000313" key="1">
    <source>
        <dbReference type="EMBL" id="CAG8704477.1"/>
    </source>
</evidence>
<name>A0ACA9PHP1_9GLOM</name>
<gene>
    <name evidence="1" type="ORF">SPELUC_LOCUS11447</name>
</gene>